<protein>
    <submittedName>
        <fullName evidence="2">Uncharacterized protein</fullName>
    </submittedName>
</protein>
<feature type="compositionally biased region" description="Basic and acidic residues" evidence="1">
    <location>
        <begin position="239"/>
        <end position="250"/>
    </location>
</feature>
<evidence type="ECO:0000313" key="2">
    <source>
        <dbReference type="EMBL" id="SJX64053.1"/>
    </source>
</evidence>
<reference evidence="2 3" key="1">
    <citation type="submission" date="2017-02" db="EMBL/GenBank/DDBJ databases">
        <authorList>
            <person name="Peterson S.W."/>
        </authorList>
    </citation>
    <scope>NUCLEOTIDE SEQUENCE [LARGE SCALE GENOMIC DNA]</scope>
    <source>
        <strain evidence="2 3">SRS1_H2-8</strain>
    </source>
</reference>
<evidence type="ECO:0000313" key="3">
    <source>
        <dbReference type="Proteomes" id="UP000239563"/>
    </source>
</evidence>
<proteinExistence type="predicted"/>
<feature type="region of interest" description="Disordered" evidence="1">
    <location>
        <begin position="183"/>
        <end position="216"/>
    </location>
</feature>
<feature type="region of interest" description="Disordered" evidence="1">
    <location>
        <begin position="1"/>
        <end position="118"/>
    </location>
</feature>
<name>A0A2N8UI03_9BASI</name>
<sequence length="348" mass="36700">MPSSSTPSRSGSSSSPWPEDASHSADTPSSTSDTPATSTADKRTAPHHPRKRPIPPSRSGLAKPFRSPLKQSRSQQSMDNNAPSTSSKEPSVAAAAAAEGAAPEASSSSSLSSVSLRRQRQTLEARLLLLQQANQCLRDDALTTLPQDIARWREAGQLAAQDLWKMTGADAGDWSGLGGIASRGDYGLDSPPSTLAESSRKRQATESPEPSQPPLLARKFRVHSPGAEEQAAALLSIDDPVRHHKGEDSQGAHSEGSLPELSELLRRSQSVVGASSTPSQRKSLLGSQEAVASTSSSYASGGGKGIERKWNIGSMLDMLGADKATLAWDVEEEDFQDPTTSSARSKTP</sequence>
<feature type="compositionally biased region" description="Low complexity" evidence="1">
    <location>
        <begin position="1"/>
        <end position="39"/>
    </location>
</feature>
<evidence type="ECO:0000256" key="1">
    <source>
        <dbReference type="SAM" id="MobiDB-lite"/>
    </source>
</evidence>
<feature type="region of interest" description="Disordered" evidence="1">
    <location>
        <begin position="238"/>
        <end position="306"/>
    </location>
</feature>
<feature type="compositionally biased region" description="Low complexity" evidence="1">
    <location>
        <begin position="86"/>
        <end position="116"/>
    </location>
</feature>
<dbReference type="AlphaFoldDB" id="A0A2N8UI03"/>
<dbReference type="EMBL" id="LT795063">
    <property type="protein sequence ID" value="SJX64053.1"/>
    <property type="molecule type" value="Genomic_DNA"/>
</dbReference>
<gene>
    <name evidence="2" type="ORF">SRS1_14708</name>
</gene>
<dbReference type="Proteomes" id="UP000239563">
    <property type="component" value="Chromosome X"/>
</dbReference>
<organism evidence="2 3">
    <name type="scientific">Sporisorium reilianum f. sp. reilianum</name>
    <dbReference type="NCBI Taxonomy" id="72559"/>
    <lineage>
        <taxon>Eukaryota</taxon>
        <taxon>Fungi</taxon>
        <taxon>Dikarya</taxon>
        <taxon>Basidiomycota</taxon>
        <taxon>Ustilaginomycotina</taxon>
        <taxon>Ustilaginomycetes</taxon>
        <taxon>Ustilaginales</taxon>
        <taxon>Ustilaginaceae</taxon>
        <taxon>Sporisorium</taxon>
    </lineage>
</organism>
<feature type="compositionally biased region" description="Polar residues" evidence="1">
    <location>
        <begin position="69"/>
        <end position="85"/>
    </location>
</feature>
<accession>A0A2N8UI03</accession>
<feature type="compositionally biased region" description="Low complexity" evidence="1">
    <location>
        <begin position="290"/>
        <end position="299"/>
    </location>
</feature>
<feature type="compositionally biased region" description="Polar residues" evidence="1">
    <location>
        <begin position="269"/>
        <end position="286"/>
    </location>
</feature>
<dbReference type="Gene3D" id="6.10.140.1020">
    <property type="match status" value="1"/>
</dbReference>